<dbReference type="SMART" id="SM00219">
    <property type="entry name" value="TyrKc"/>
    <property type="match status" value="1"/>
</dbReference>
<gene>
    <name evidence="2" type="ORF">KIN20_034827</name>
</gene>
<dbReference type="Pfam" id="PF07714">
    <property type="entry name" value="PK_Tyr_Ser-Thr"/>
    <property type="match status" value="1"/>
</dbReference>
<evidence type="ECO:0000313" key="3">
    <source>
        <dbReference type="Proteomes" id="UP001196413"/>
    </source>
</evidence>
<dbReference type="GO" id="GO:0004714">
    <property type="term" value="F:transmembrane receptor protein tyrosine kinase activity"/>
    <property type="evidence" value="ECO:0007669"/>
    <property type="project" value="TreeGrafter"/>
</dbReference>
<protein>
    <recommendedName>
        <fullName evidence="1">Protein kinase domain-containing protein</fullName>
    </recommendedName>
</protein>
<dbReference type="GO" id="GO:0007169">
    <property type="term" value="P:cell surface receptor protein tyrosine kinase signaling pathway"/>
    <property type="evidence" value="ECO:0007669"/>
    <property type="project" value="TreeGrafter"/>
</dbReference>
<dbReference type="AlphaFoldDB" id="A0AAD5RA95"/>
<evidence type="ECO:0000313" key="2">
    <source>
        <dbReference type="EMBL" id="KAJ1372628.1"/>
    </source>
</evidence>
<dbReference type="InterPro" id="IPR050122">
    <property type="entry name" value="RTK"/>
</dbReference>
<dbReference type="InterPro" id="IPR001245">
    <property type="entry name" value="Ser-Thr/Tyr_kinase_cat_dom"/>
</dbReference>
<accession>A0AAD5RA95</accession>
<comment type="caution">
    <text evidence="2">The sequence shown here is derived from an EMBL/GenBank/DDBJ whole genome shotgun (WGS) entry which is preliminary data.</text>
</comment>
<dbReference type="GO" id="GO:0005886">
    <property type="term" value="C:plasma membrane"/>
    <property type="evidence" value="ECO:0007669"/>
    <property type="project" value="TreeGrafter"/>
</dbReference>
<proteinExistence type="predicted"/>
<dbReference type="InterPro" id="IPR000719">
    <property type="entry name" value="Prot_kinase_dom"/>
</dbReference>
<dbReference type="GO" id="GO:0005524">
    <property type="term" value="F:ATP binding"/>
    <property type="evidence" value="ECO:0007669"/>
    <property type="project" value="InterPro"/>
</dbReference>
<feature type="domain" description="Protein kinase" evidence="1">
    <location>
        <begin position="1"/>
        <end position="153"/>
    </location>
</feature>
<keyword evidence="3" id="KW-1185">Reference proteome</keyword>
<dbReference type="InterPro" id="IPR020635">
    <property type="entry name" value="Tyr_kinase_cat_dom"/>
</dbReference>
<evidence type="ECO:0000259" key="1">
    <source>
        <dbReference type="PROSITE" id="PS50011"/>
    </source>
</evidence>
<sequence>MSNGEAKSTAYIPYQMLYKIIWEICNGMISGFGFCSDIGDTKFFENSVALRYLPVRWLAPECFHGKFSRGSDTWSFGVLLYEVFTLGDAPYDDLQKAEEIRECVLHSRIPAHPRYASRQLYILLQQCFHRYPERRPPFTQLKANFRNEMKALFVDMAYE</sequence>
<dbReference type="PROSITE" id="PS50011">
    <property type="entry name" value="PROTEIN_KINASE_DOM"/>
    <property type="match status" value="1"/>
</dbReference>
<dbReference type="SUPFAM" id="SSF56112">
    <property type="entry name" value="Protein kinase-like (PK-like)"/>
    <property type="match status" value="1"/>
</dbReference>
<organism evidence="2 3">
    <name type="scientific">Parelaphostrongylus tenuis</name>
    <name type="common">Meningeal worm</name>
    <dbReference type="NCBI Taxonomy" id="148309"/>
    <lineage>
        <taxon>Eukaryota</taxon>
        <taxon>Metazoa</taxon>
        <taxon>Ecdysozoa</taxon>
        <taxon>Nematoda</taxon>
        <taxon>Chromadorea</taxon>
        <taxon>Rhabditida</taxon>
        <taxon>Rhabditina</taxon>
        <taxon>Rhabditomorpha</taxon>
        <taxon>Strongyloidea</taxon>
        <taxon>Metastrongylidae</taxon>
        <taxon>Parelaphostrongylus</taxon>
    </lineage>
</organism>
<dbReference type="Proteomes" id="UP001196413">
    <property type="component" value="Unassembled WGS sequence"/>
</dbReference>
<dbReference type="Gene3D" id="1.10.510.10">
    <property type="entry name" value="Transferase(Phosphotransferase) domain 1"/>
    <property type="match status" value="1"/>
</dbReference>
<dbReference type="InterPro" id="IPR011009">
    <property type="entry name" value="Kinase-like_dom_sf"/>
</dbReference>
<name>A0AAD5RA95_PARTN</name>
<dbReference type="PANTHER" id="PTHR24416">
    <property type="entry name" value="TYROSINE-PROTEIN KINASE RECEPTOR"/>
    <property type="match status" value="1"/>
</dbReference>
<reference evidence="2" key="1">
    <citation type="submission" date="2021-06" db="EMBL/GenBank/DDBJ databases">
        <title>Parelaphostrongylus tenuis whole genome reference sequence.</title>
        <authorList>
            <person name="Garwood T.J."/>
            <person name="Larsen P.A."/>
            <person name="Fountain-Jones N.M."/>
            <person name="Garbe J.R."/>
            <person name="Macchietto M.G."/>
            <person name="Kania S.A."/>
            <person name="Gerhold R.W."/>
            <person name="Richards J.E."/>
            <person name="Wolf T.M."/>
        </authorList>
    </citation>
    <scope>NUCLEOTIDE SEQUENCE</scope>
    <source>
        <strain evidence="2">MNPRO001-30</strain>
        <tissue evidence="2">Meninges</tissue>
    </source>
</reference>
<dbReference type="PANTHER" id="PTHR24416:SF548">
    <property type="entry name" value="PROTEIN KINASE DOMAIN-CONTAINING PROTEIN"/>
    <property type="match status" value="1"/>
</dbReference>
<dbReference type="GO" id="GO:0043235">
    <property type="term" value="C:receptor complex"/>
    <property type="evidence" value="ECO:0007669"/>
    <property type="project" value="TreeGrafter"/>
</dbReference>
<dbReference type="EMBL" id="JAHQIW010007164">
    <property type="protein sequence ID" value="KAJ1372628.1"/>
    <property type="molecule type" value="Genomic_DNA"/>
</dbReference>